<dbReference type="InterPro" id="IPR035699">
    <property type="entry name" value="AAA_6"/>
</dbReference>
<evidence type="ECO:0000256" key="7">
    <source>
        <dbReference type="ARBA" id="ARBA00022490"/>
    </source>
</evidence>
<dbReference type="Gene3D" id="1.20.58.1120">
    <property type="match status" value="1"/>
</dbReference>
<comment type="subcellular location">
    <subcellularLocation>
        <location evidence="2">Cytoplasm</location>
        <location evidence="2">Cytoskeleton</location>
    </subcellularLocation>
    <subcellularLocation>
        <location evidence="1">Nucleus</location>
    </subcellularLocation>
</comment>
<evidence type="ECO:0000256" key="22">
    <source>
        <dbReference type="ARBA" id="ARBA00039472"/>
    </source>
</evidence>
<dbReference type="PANTHER" id="PTHR46532:SF13">
    <property type="entry name" value="CYTOPLASMIC DYNEIN 1 HEAVY CHAIN 1"/>
    <property type="match status" value="1"/>
</dbReference>
<dbReference type="Pfam" id="PF12781">
    <property type="entry name" value="AAA_9"/>
    <property type="match status" value="1"/>
</dbReference>
<feature type="coiled-coil region" evidence="24">
    <location>
        <begin position="4327"/>
        <end position="4354"/>
    </location>
</feature>
<name>A0A899G4L6_9ASCO</name>
<evidence type="ECO:0000256" key="11">
    <source>
        <dbReference type="ARBA" id="ARBA00022737"/>
    </source>
</evidence>
<dbReference type="GO" id="GO:0007097">
    <property type="term" value="P:nuclear migration"/>
    <property type="evidence" value="ECO:0007669"/>
    <property type="project" value="UniProtKB-ARBA"/>
</dbReference>
<evidence type="ECO:0000256" key="12">
    <source>
        <dbReference type="ARBA" id="ARBA00022741"/>
    </source>
</evidence>
<protein>
    <recommendedName>
        <fullName evidence="6">Dynein heavy chain, cytoplasmic</fullName>
    </recommendedName>
    <alternativeName>
        <fullName evidence="20">Dynein heavy chain, cytosolic</fullName>
    </alternativeName>
    <alternativeName>
        <fullName evidence="22 23">Pre-mRNA-splicing factor SYF1</fullName>
    </alternativeName>
</protein>
<reference evidence="26" key="1">
    <citation type="submission" date="2020-06" db="EMBL/GenBank/DDBJ databases">
        <title>Genomes of multiple members of Pneumocystis genus reveal paths to human pathogen Pneumocystis jirovecii.</title>
        <authorList>
            <person name="Cisse O.H."/>
            <person name="Ma L."/>
            <person name="Dekker J."/>
            <person name="Khil P."/>
            <person name="Jo J."/>
            <person name="Brenchley J."/>
            <person name="Blair R."/>
            <person name="Pahar B."/>
            <person name="Chabe M."/>
            <person name="Van Rompay K.A."/>
            <person name="Keesler R."/>
            <person name="Sukura A."/>
            <person name="Hirsch V."/>
            <person name="Kutty G."/>
            <person name="Liu Y."/>
            <person name="Peng L."/>
            <person name="Chen J."/>
            <person name="Song J."/>
            <person name="Weissenbacher-Lang C."/>
            <person name="Xu J."/>
            <person name="Upham N.S."/>
            <person name="Stajich J.E."/>
            <person name="Cuomo C.A."/>
            <person name="Cushion M.T."/>
            <person name="Kovacs J.A."/>
        </authorList>
    </citation>
    <scope>NUCLEOTIDE SEQUENCE</scope>
    <source>
        <strain evidence="26">2A</strain>
    </source>
</reference>
<dbReference type="FunFam" id="3.40.50.300:FF:000071">
    <property type="entry name" value="Cytoplasmic dynein heavy chain 1"/>
    <property type="match status" value="1"/>
</dbReference>
<dbReference type="InterPro" id="IPR013594">
    <property type="entry name" value="Dynein_heavy_tail"/>
</dbReference>
<gene>
    <name evidence="26" type="ORF">MERGE_000768</name>
</gene>
<dbReference type="InterPro" id="IPR024317">
    <property type="entry name" value="Dynein_heavy_chain_D4_dom"/>
</dbReference>
<keyword evidence="11" id="KW-0677">Repeat</keyword>
<dbReference type="GO" id="GO:0072384">
    <property type="term" value="P:organelle transport along microtubule"/>
    <property type="evidence" value="ECO:0007669"/>
    <property type="project" value="UniProtKB-ARBA"/>
</dbReference>
<comment type="similarity">
    <text evidence="4">Belongs to the dynein heavy chain family.</text>
</comment>
<evidence type="ECO:0000256" key="18">
    <source>
        <dbReference type="ARBA" id="ARBA00023212"/>
    </source>
</evidence>
<feature type="domain" description="AAA+ ATPase" evidence="25">
    <location>
        <begin position="2581"/>
        <end position="2719"/>
    </location>
</feature>
<evidence type="ECO:0000256" key="16">
    <source>
        <dbReference type="ARBA" id="ARBA00023175"/>
    </source>
</evidence>
<accession>A0A899G4L6</accession>
<dbReference type="Gene3D" id="1.25.40.10">
    <property type="entry name" value="Tetratricopeptide repeat domain"/>
    <property type="match status" value="3"/>
</dbReference>
<dbReference type="InterPro" id="IPR003107">
    <property type="entry name" value="HAT"/>
</dbReference>
<feature type="coiled-coil region" evidence="24">
    <location>
        <begin position="3754"/>
        <end position="3824"/>
    </location>
</feature>
<evidence type="ECO:0000256" key="9">
    <source>
        <dbReference type="ARBA" id="ARBA00022701"/>
    </source>
</evidence>
<dbReference type="Pfam" id="PF12774">
    <property type="entry name" value="AAA_6"/>
    <property type="match status" value="1"/>
</dbReference>
<dbReference type="InterPro" id="IPR027417">
    <property type="entry name" value="P-loop_NTPase"/>
</dbReference>
<dbReference type="InterPro" id="IPR055430">
    <property type="entry name" value="HAT_Syf1_CNRKL1_C"/>
</dbReference>
<proteinExistence type="inferred from homology"/>
<dbReference type="Pfam" id="PF22597">
    <property type="entry name" value="DYN_lid"/>
    <property type="match status" value="1"/>
</dbReference>
<dbReference type="Gene3D" id="1.20.920.30">
    <property type="match status" value="1"/>
</dbReference>
<evidence type="ECO:0000313" key="26">
    <source>
        <dbReference type="EMBL" id="QSL66389.1"/>
    </source>
</evidence>
<dbReference type="FunFam" id="1.10.287.2620:FF:000001">
    <property type="entry name" value="Cytoplasmic dynein heavy chain 1"/>
    <property type="match status" value="1"/>
</dbReference>
<dbReference type="FunFam" id="1.20.920.20:FF:000002">
    <property type="entry name" value="Cytoplasmic dynein 1 heavy chain"/>
    <property type="match status" value="1"/>
</dbReference>
<evidence type="ECO:0000256" key="6">
    <source>
        <dbReference type="ARBA" id="ARBA00022197"/>
    </source>
</evidence>
<evidence type="ECO:0000256" key="19">
    <source>
        <dbReference type="ARBA" id="ARBA00023242"/>
    </source>
</evidence>
<keyword evidence="17" id="KW-0508">mRNA splicing</keyword>
<dbReference type="GO" id="GO:0051959">
    <property type="term" value="F:dynein light intermediate chain binding"/>
    <property type="evidence" value="ECO:0007669"/>
    <property type="project" value="InterPro"/>
</dbReference>
<dbReference type="InterPro" id="IPR042222">
    <property type="entry name" value="Dynein_2_N"/>
</dbReference>
<comment type="function">
    <text evidence="21">Involved in pre-mRNA splicing and cell cycle progression.</text>
</comment>
<dbReference type="FunFam" id="3.40.50.300:FF:000122">
    <property type="entry name" value="Cytoplasmic dynein 1 heavy chain"/>
    <property type="match status" value="1"/>
</dbReference>
<evidence type="ECO:0000259" key="25">
    <source>
        <dbReference type="SMART" id="SM00382"/>
    </source>
</evidence>
<keyword evidence="7" id="KW-0963">Cytoplasm</keyword>
<dbReference type="FunFam" id="1.25.40.10:FF:000137">
    <property type="entry name" value="Pre-mRNA-splicing factor syf1"/>
    <property type="match status" value="1"/>
</dbReference>
<evidence type="ECO:0000256" key="4">
    <source>
        <dbReference type="ARBA" id="ARBA00008887"/>
    </source>
</evidence>
<dbReference type="Gene3D" id="3.40.50.300">
    <property type="entry name" value="P-loop containing nucleotide triphosphate hydrolases"/>
    <property type="match status" value="6"/>
</dbReference>
<keyword evidence="13" id="KW-0067">ATP-binding</keyword>
<dbReference type="FunFam" id="1.25.40.10:FF:000023">
    <property type="entry name" value="Pre-mRNA-splicing factor SYF1"/>
    <property type="match status" value="1"/>
</dbReference>
<dbReference type="Pfam" id="PF23220">
    <property type="entry name" value="HAT_Syf1_M"/>
    <property type="match status" value="1"/>
</dbReference>
<dbReference type="GO" id="GO:0005681">
    <property type="term" value="C:spliceosomal complex"/>
    <property type="evidence" value="ECO:0007669"/>
    <property type="project" value="UniProtKB-KW"/>
</dbReference>
<dbReference type="Gene3D" id="1.10.287.2620">
    <property type="match status" value="1"/>
</dbReference>
<keyword evidence="12" id="KW-0547">Nucleotide-binding</keyword>
<dbReference type="Gene3D" id="3.20.180.20">
    <property type="entry name" value="Dynein heavy chain, N-terminal domain 2"/>
    <property type="match status" value="1"/>
</dbReference>
<dbReference type="InterPro" id="IPR026983">
    <property type="entry name" value="DHC"/>
</dbReference>
<dbReference type="Proteomes" id="UP000663699">
    <property type="component" value="Chromosome 11"/>
</dbReference>
<dbReference type="GO" id="GO:0006397">
    <property type="term" value="P:mRNA processing"/>
    <property type="evidence" value="ECO:0007669"/>
    <property type="project" value="UniProtKB-KW"/>
</dbReference>
<dbReference type="InterPro" id="IPR054354">
    <property type="entry name" value="DYNC2H1-like_lid"/>
</dbReference>
<dbReference type="InterPro" id="IPR003593">
    <property type="entry name" value="AAA+_ATPase"/>
</dbReference>
<keyword evidence="16" id="KW-0505">Motor protein</keyword>
<keyword evidence="8" id="KW-0507">mRNA processing</keyword>
<keyword evidence="27" id="KW-1185">Reference proteome</keyword>
<dbReference type="SMART" id="SM00382">
    <property type="entry name" value="AAA"/>
    <property type="match status" value="3"/>
</dbReference>
<evidence type="ECO:0000256" key="1">
    <source>
        <dbReference type="ARBA" id="ARBA00004123"/>
    </source>
</evidence>
<dbReference type="FunFam" id="3.20.180.20:FF:000002">
    <property type="entry name" value="Cytoplasmic dynein heavy chain 1"/>
    <property type="match status" value="1"/>
</dbReference>
<dbReference type="FunFam" id="3.40.50.300:FF:000373">
    <property type="entry name" value="Cytoplasmic dynein heavy chain 2"/>
    <property type="match status" value="1"/>
</dbReference>
<dbReference type="InterPro" id="IPR035706">
    <property type="entry name" value="AAA_9"/>
</dbReference>
<dbReference type="InterPro" id="IPR041466">
    <property type="entry name" value="Dynein_AAA5_ext"/>
</dbReference>
<dbReference type="EMBL" id="CP054542">
    <property type="protein sequence ID" value="QSL66389.1"/>
    <property type="molecule type" value="Genomic_DNA"/>
</dbReference>
<dbReference type="Gene3D" id="1.10.472.130">
    <property type="match status" value="1"/>
</dbReference>
<evidence type="ECO:0000256" key="20">
    <source>
        <dbReference type="ARBA" id="ARBA00033439"/>
    </source>
</evidence>
<dbReference type="OrthoDB" id="447173at2759"/>
<evidence type="ECO:0000256" key="21">
    <source>
        <dbReference type="ARBA" id="ARBA00037272"/>
    </source>
</evidence>
<dbReference type="SUPFAM" id="SSF48452">
    <property type="entry name" value="TPR-like"/>
    <property type="match status" value="2"/>
</dbReference>
<dbReference type="Pfam" id="PF12775">
    <property type="entry name" value="AAA_7"/>
    <property type="match status" value="1"/>
</dbReference>
<dbReference type="InterPro" id="IPR055433">
    <property type="entry name" value="HAT_Syf1-like_N"/>
</dbReference>
<comment type="similarity">
    <text evidence="3">Belongs to the crooked-neck family.</text>
</comment>
<keyword evidence="14" id="KW-0243">Dynein</keyword>
<evidence type="ECO:0000256" key="8">
    <source>
        <dbReference type="ARBA" id="ARBA00022664"/>
    </source>
</evidence>
<organism evidence="26 27">
    <name type="scientific">Pneumocystis wakefieldiae</name>
    <dbReference type="NCBI Taxonomy" id="38082"/>
    <lineage>
        <taxon>Eukaryota</taxon>
        <taxon>Fungi</taxon>
        <taxon>Dikarya</taxon>
        <taxon>Ascomycota</taxon>
        <taxon>Taphrinomycotina</taxon>
        <taxon>Pneumocystomycetes</taxon>
        <taxon>Pneumocystaceae</taxon>
        <taxon>Pneumocystis</taxon>
    </lineage>
</organism>
<evidence type="ECO:0000256" key="24">
    <source>
        <dbReference type="SAM" id="Coils"/>
    </source>
</evidence>
<feature type="domain" description="AAA+ ATPase" evidence="25">
    <location>
        <begin position="3495"/>
        <end position="3661"/>
    </location>
</feature>
<dbReference type="InterPro" id="IPR004273">
    <property type="entry name" value="Dynein_heavy_D6_P-loop"/>
</dbReference>
<dbReference type="Pfam" id="PF12780">
    <property type="entry name" value="AAA_8"/>
    <property type="match status" value="1"/>
</dbReference>
<dbReference type="Pfam" id="PF08385">
    <property type="entry name" value="DHC_N1"/>
    <property type="match status" value="1"/>
</dbReference>
<dbReference type="InterPro" id="IPR013602">
    <property type="entry name" value="Dynein_heavy_linker"/>
</dbReference>
<dbReference type="CDD" id="cd00009">
    <property type="entry name" value="AAA"/>
    <property type="match status" value="2"/>
</dbReference>
<keyword evidence="10" id="KW-0747">Spliceosome</keyword>
<dbReference type="InterPro" id="IPR043157">
    <property type="entry name" value="Dynein_AAA1S"/>
</dbReference>
<evidence type="ECO:0000256" key="5">
    <source>
        <dbReference type="ARBA" id="ARBA00011655"/>
    </source>
</evidence>
<evidence type="ECO:0000256" key="13">
    <source>
        <dbReference type="ARBA" id="ARBA00022840"/>
    </source>
</evidence>
<evidence type="ECO:0000313" key="27">
    <source>
        <dbReference type="Proteomes" id="UP000663699"/>
    </source>
</evidence>
<evidence type="ECO:0000256" key="15">
    <source>
        <dbReference type="ARBA" id="ARBA00023054"/>
    </source>
</evidence>
<dbReference type="SMART" id="SM00386">
    <property type="entry name" value="HAT"/>
    <property type="match status" value="12"/>
</dbReference>
<feature type="domain" description="AAA+ ATPase" evidence="25">
    <location>
        <begin position="3170"/>
        <end position="3316"/>
    </location>
</feature>
<dbReference type="Gene3D" id="1.20.140.100">
    <property type="entry name" value="Dynein heavy chain, N-terminal domain 2"/>
    <property type="match status" value="1"/>
</dbReference>
<dbReference type="FunFam" id="1.20.140.100:FF:000002">
    <property type="entry name" value="Cytoplasmic dynein heavy chain 1"/>
    <property type="match status" value="1"/>
</dbReference>
<dbReference type="Pfam" id="PF03028">
    <property type="entry name" value="Dynein_heavy"/>
    <property type="match status" value="1"/>
</dbReference>
<dbReference type="Pfam" id="PF23233">
    <property type="entry name" value="HAT_Syf1_CNRKL1_N"/>
    <property type="match status" value="1"/>
</dbReference>
<evidence type="ECO:0000256" key="3">
    <source>
        <dbReference type="ARBA" id="ARBA00008644"/>
    </source>
</evidence>
<dbReference type="Gene3D" id="1.10.8.1220">
    <property type="match status" value="1"/>
</dbReference>
<keyword evidence="9" id="KW-0493">Microtubule</keyword>
<evidence type="ECO:0000256" key="14">
    <source>
        <dbReference type="ARBA" id="ARBA00023017"/>
    </source>
</evidence>
<keyword evidence="19" id="KW-0539">Nucleus</keyword>
<dbReference type="InterPro" id="IPR011990">
    <property type="entry name" value="TPR-like_helical_dom_sf"/>
</dbReference>
<dbReference type="InterPro" id="IPR041658">
    <property type="entry name" value="AAA_lid_11"/>
</dbReference>
<keyword evidence="18" id="KW-0206">Cytoskeleton</keyword>
<dbReference type="SUPFAM" id="SSF52540">
    <property type="entry name" value="P-loop containing nucleoside triphosphate hydrolases"/>
    <property type="match status" value="3"/>
</dbReference>
<dbReference type="Gene3D" id="1.10.8.710">
    <property type="match status" value="1"/>
</dbReference>
<dbReference type="InterPro" id="IPR042228">
    <property type="entry name" value="Dynein_linker_3"/>
</dbReference>
<dbReference type="Gene3D" id="1.10.8.720">
    <property type="entry name" value="Region D6 of dynein motor"/>
    <property type="match status" value="1"/>
</dbReference>
<evidence type="ECO:0000256" key="10">
    <source>
        <dbReference type="ARBA" id="ARBA00022728"/>
    </source>
</evidence>
<feature type="coiled-coil region" evidence="24">
    <location>
        <begin position="878"/>
        <end position="912"/>
    </location>
</feature>
<comment type="subunit">
    <text evidence="5">Consists of at least two heavy chains and a number of intermediate and light chains.</text>
</comment>
<evidence type="ECO:0000256" key="2">
    <source>
        <dbReference type="ARBA" id="ARBA00004245"/>
    </source>
</evidence>
<dbReference type="GO" id="GO:0005524">
    <property type="term" value="F:ATP binding"/>
    <property type="evidence" value="ECO:0007669"/>
    <property type="project" value="UniProtKB-KW"/>
</dbReference>
<dbReference type="FunFam" id="1.10.8.720:FF:000003">
    <property type="entry name" value="Cytoplasmic dynein heavy chain 2"/>
    <property type="match status" value="1"/>
</dbReference>
<dbReference type="InterPro" id="IPR024743">
    <property type="entry name" value="Dynein_HC_stalk"/>
</dbReference>
<dbReference type="InterPro" id="IPR042219">
    <property type="entry name" value="AAA_lid_11_sf"/>
</dbReference>
<dbReference type="Gene3D" id="1.20.920.20">
    <property type="match status" value="1"/>
</dbReference>
<sequence length="4919" mass="575215">MAEVLTDNREILLSNIDYRLISEEDFEFEKEILRNPLSIKSWLRYIEHKEDDPIDQQVFVFERACMDLPRSYKLWRMYLSLRKRHVEGLNPAKYEEEYEKVNICYEKALVLLNKMPRIWMDYLEFLMKQCKITKTRRTFDRALQTLPVTQHERIWKLYKEFSRSASGETAVKIFPEMIEEFIQLLLDMEYYTEAAFQYMALLNNPKFQSLEGKSNFHYWVEFSKLITTHGDKIKGILVEKIIRSAIARFTDQQGSFFSSLATYFITIGDFEKALYIYIEGMTTVITVKDFTQIFDAYAEFEESIISQTLEEMTQHKSKNKNPNDDLDLDIKMLRFEQLMDRRPFLVNDVLLRQNPYNVIEWEKRVGLWRNNNEKIVETFTNAIKTIEPKKAVGKLSSLFINFAKFYEQNDDLKTARLIMEKGVMVPYKSVNELSEVWCEWAELELRNNNFDQAIKIMKKATNCPERSNTLTPQQRVHKSSKLWMFYVDLEESVGTIDSIRAVYDKILSLKIATPQTIVNYANFLEENKYFEESFKVFERGVELFSYPVAFEIWNLYLTKFLKRYNGTKLERTRDLFEQSLRGCPPNLCKPIFLMYGDFEEKYGLMRHAMRIYDQATDVVSIEDRAEMYKYYITKLALNYGLTAITYLPDKEAKDMCLKFAEMERSIGEIDRARAIYAHASQFCEPKIEPSFWRIWHDFEVKHGNEETYAEMLRIKRSVQAEYNMNLSYIPSKTGTHFTSETHESIDDAMVSLEKSKVLSGFVRKCEKFISDTSLTVLYIVKNVKENSVDGLGNNYVSYSYDFNLELSPRVQTTAILALIKLYEEVNLTIPLENQLQLLNMPGWIRDDVSSTSLLPYKALHTLIRSAVSPYFDAFTKEKEKGQENTKSLNNEYRMAKKKIAELELSLLDLQQDIEIPNISLTVHPEVEKFILEQNMQPLIQNFPSNLLTNSTFLNNLQSNVNSWIKSIQAITRISHDPTSGSASQEINFWLNMEASLQNIEEQLKSDGVLLTLEILKQAKRFHTTVSFTADTGLKETNEKVNKYNQLMKEFPLNELLSATSLDKVQKSIFQIFNHLNKKLRICPYPISRVLPLVEAISSDLNTRIQSLLGSQKFMHLEYTHFMKLMRLADEVFKTWDDQLKEFTNMARDVTRKRSEKFIPIKITSQHIKTQERLAYIKTFRQGHEQLRSTIFNVLETSKMSSDENYTRLDGIEDIDIMNEISESYSLLKTIDVLDISPEGTRQWIITENNYNDRISRIENTIINKLRDKLSAAKTSREMFIVFSKFNPLFIRPKIRGAIQEYQVQLINNVKSDITNLHERFKKRYNNSESYLMAQLYDIPPISGAIIWARQIERQLDTYIKNIENVLGKDWELYADAKKLQSDTTIFKNKLNAYQIYEAWLHDISKKKFSITGRLFKIIRKRTLDNALELVVNFDHQIIILFKEVRNLLWLNFSIPHSINSISKEAKRVYPYVVSLTETLRNYLQTDERTRHINNISILLAGYQNDIQNFISKGMNLKWESFIHSYDSHIRSLDYTNIDKHSGIARKSRYVLFVQDFSKSVSTLQEKINILLKSHDTIFKNLENLNTCAYDQKAFSSILENIQKEIDLLSFENFSNLSFWVDDLNSKIENILIQRIIRSAQIWVKTFISFKTADSDFEKEQKDYIDSCSSDYDDHAFPTFEKFTYKIHIRNQLISLEPSIEFSKLYWFRNFHNWIEAPTYRYLLSKVYSPHLSNAYSSILEVLNEVNAYVEKWLQFQSLWDLQLDHVYNFLGNDLSKWLQILREIQKSRSTFDTTKTSHSFGFLIVDYEQVQNRINSKYDSWQKNILNKFSTQLSDNMKEFYAQITKMRHTLESQSLEGSTEETISFITNVEQFKKQMEESKKLVSLYQQGQTVLFRQRYHFDNDWLYIDQIEGEWGMLSDILSHVLKTKIIAQDQIISSKISLIINDWNEQKPVSGDLDPSSVFDTLSKFESKINQIDKEKKSILKAKEALNLDTSGGDIISAILEEVMDFKSVWSAINTLWKSLNELMETPWNIVIPRKIRQSLDKLLNITKEMPSSMRQYLAFEHMQNLIRQYIKANSLISELKIEAMKERHWEKLFKLLKPKESISFSSLNIGNVWKLNLINNEHIIKNVISEARGEMALEEFLKNIRETWSNYYLNLINYRNVSKLINNWDDLFTKCVDNLNSLSAMKSSPYYKMFQEDASSWDYRLNKIHILFDIWSDVQRQWVYLEGIFSGNTDIKHLLPIESQRFQNISSEFLAIMKKVCKSPSVLDVLAIPNIHKSMERLLDLLQKIQKALGEYLEKERILFPRFYFIGDEDLLEMIGNSKDINRIQKHFCKMFSGIHNLILDKDSATITGFSSKEGEIVFLKTPINLLKTQKINEWLDLLDISVKNTLSDLLIIAINDFENLYRSSELKNSHLLDFFDKYPSQIIILSLQILWTKNVEIALSDSNMSEKNLQDNLFRINTLLTILATLVVNDINTIQRKKSENIITYLVHQKDIINMLLKEKVTSVNDFRWQFQMRFALKDYSDPKSLLVLIGNVSFNYGFEYLGISDRLVQTPLNDKCFLTLTQALKQKLGGSPFGPAGTGKTESVKALGAHLGKFVLVFCCDSTFDFQAIERIILGICQVGAWGCFDEFNRLEEKILSAISQQIQTIQLGLKNSEGNKHVEVELLDKKIKIHPETGIFITMNPGYAGRSNLPDNLKKLFRSISMTRPDKETIAQVTLYSQGFSMAKELASNIVPFFEKCSTELSSQSHYDFGLRALKGVLIISGNIKSSKLKKNNITKIDKKRFASFNEALFPNVNYIPPDLSKLEEEIRKVSSAENLFLDDEWITKILQLYQIQCIHYGIIIVGSSGTGKSKAWRTLLKSLKNLNGTEFVYHIIDPKVFSKEVLYGNLDSITREWTDDDNKLLTLPNGERLSISDNIRIVFEVDSLKYATLATISRCGMIWFDEQTVKPNMILYNRLNLLHSSTFEQFEDDNTFSIGPSNLFTIQRIVADILNVSFLENGLVIQAIEYAQNLDHIMNFTPIRSLNTLFTFIHAACKELAKYNSQHEDFPLTNENIEAYISKKLLLYIIWSFSGDCKFTERKKFEKFIIQFTTTELPVLSNDRHLLDYDVSLPYGNWDLWETKVPIVEVDIQSVFKSNYIVPTVDTLRHESLIYSFLLEHKPFILCGPPGSGKTTILLNVLQKISNIEPIVLNFSSNTSPDLIIKTLEQYCEYTKTVHEVIMRPKSVGKWIVIFCDEINLPSLDTYGTQRVIFFIRQLIEHEKFWNSKIKAWIKLERIQFIGSCNPPKDIGRVAFSNRFLWHFPVIMVDYPERISLIQIYEMYNKTILKCIPELRSYYKELTYVMVDFYLLFQQKFTPNIQTHYVYSPRELTRWIRNVYGVIFSLETMTLDELVRFWFYESLRLFQDRLVSDDEKEWTENTSKEMFLKHFLNISDSIFNGPILYSNWLSKNYMSVNKELLRDYFQARLKTFYHVLRIDRAFHQTQGHLIFIGISGSGKTTLSRFVSWMNGLKIFQIKVHSKYSSNDFDNDLRDVLRRAGCKGEKICFLFDESNVLSTSFLERMNTLLANSEIASLFEGDEFTSLISSCKEATQKEGLLLDSQDELYNWFSQQISRNLHIVFTMNPLNKRSTAKVSTSPALFNRCIINWLGDWSIQSFYEVANELIRTLDLEKHSYVSPLSARTIYLQAPFTYREAIVDCIVFIHYSMKEFNEKSSEFNNKIYVTPRHFISFVRNFVQIYMEKREELEDQQQHLNSGIEKLNNTVNKVFELKEELAEKQQQLELKNKEANDKLKRIVEDQKEAEERKAASLEIQEYLYLQEEEINVRRKMVIDDLAKAEPAVIEAQRSVSSIKKQHLTEVRSMTNPPEAVKLTMESVCTLLGQKFDNWKTVQGIIRKDDFISNILNFDNDKQMTKALRTKMQTSYISNPNFTFDIINHASKACGPLVLWVCAQVNYSTILEKVAPLREEVNNLEIQVSENKAKVENIISTIQELEKNILLYKEEYATLISDIQTIKSEMSHVQQKVDRSLELLNNLSSERNRWELESQTFENRLDTLAGDVLLSSAFLTYAGIYDQQARLDIQAKWRSQLQSLNISTKKNNPVSEYLVTLDEKSDWFDNSLPQDELCVENALILKRSDRYPLIIDPSNCVTQYLIESFKERKLTITSFLDDTFVKHLESALRFGNPILIQDAEYLDPILYPILNKEYQRTDGRILVQLGKQNIDFSPSFKLFLLTKNSSINFGPEISSRVTFVNFTITTSSLQSQCLNKILYYERPDVDQRRNNSIKLQNKFRLHLMHLEKNLLNILNESQGNILSNDSVLKTLESLKKEASEISKKASETEEIIKEIEQITLLYRPVVSVCSSIFEIMEQLVLISPYYNFSLLFFQDIFYDILNNNEELKKEMDFSKRINILLRDIMLTTFKRVSRALLHKHHIFFGLLIARLAILTKEIKGFDNNIFELLFSSEIPENDFSENPSSIDIKRYKAPYFHDIDKYIDGNSKEFNLFLTVEKAEDYVPILWDYYEESLNNSVRKLLIIKMFRMDRLIPAIEKFITDVFEENVFSHIFYDIKSLVENESTPQTPIVSCSVPGYDASYKIENFVNQVSVDCESITMGSIEGLTQADREIILASQKGTWILLKNVHLTTSWLDHLEKKLQNLKHHPKFRLFVTMEMSLRQVPINLLRMSRIMMFEPPPGIKASMLNTFGSIPISYFNDGPIEKNRLYFLLSWFHALVQERLRYIPLGWSKLYEFNDSDFESAIWTINRLIKDLAHHRSNISPEKIPWEAIRLLLYESIYGSKLDDENDLESLNKMIQSIFRPESFNLNYELVEKHLVIPDCLRREEFLNWIQSLPERQSPTWLGLPEYAEKVILFSQGKEMLDNCRIILNVLRRNCFYFQSLGSDAIFSIYTV</sequence>
<dbReference type="GO" id="GO:0030286">
    <property type="term" value="C:dynein complex"/>
    <property type="evidence" value="ECO:0007669"/>
    <property type="project" value="UniProtKB-KW"/>
</dbReference>
<dbReference type="Pfam" id="PF23231">
    <property type="entry name" value="HAT_Syf1_CNRKL1_C"/>
    <property type="match status" value="1"/>
</dbReference>
<feature type="coiled-coil region" evidence="24">
    <location>
        <begin position="3987"/>
        <end position="4063"/>
    </location>
</feature>
<dbReference type="Pfam" id="PF12777">
    <property type="entry name" value="MT"/>
    <property type="match status" value="1"/>
</dbReference>
<dbReference type="InterPro" id="IPR056350">
    <property type="entry name" value="HAT_Syf1_central"/>
</dbReference>
<dbReference type="Pfam" id="PF08393">
    <property type="entry name" value="DHC_N2"/>
    <property type="match status" value="1"/>
</dbReference>
<dbReference type="GO" id="GO:0008380">
    <property type="term" value="P:RNA splicing"/>
    <property type="evidence" value="ECO:0007669"/>
    <property type="project" value="UniProtKB-KW"/>
</dbReference>
<dbReference type="Gene3D" id="6.10.140.1060">
    <property type="match status" value="1"/>
</dbReference>
<dbReference type="GO" id="GO:0045505">
    <property type="term" value="F:dynein intermediate chain binding"/>
    <property type="evidence" value="ECO:0007669"/>
    <property type="project" value="InterPro"/>
</dbReference>
<keyword evidence="15 24" id="KW-0175">Coiled coil</keyword>
<evidence type="ECO:0000256" key="17">
    <source>
        <dbReference type="ARBA" id="ARBA00023187"/>
    </source>
</evidence>
<evidence type="ECO:0000256" key="23">
    <source>
        <dbReference type="ARBA" id="ARBA00067212"/>
    </source>
</evidence>
<dbReference type="GO" id="GO:0008569">
    <property type="term" value="F:minus-end-directed microtubule motor activity"/>
    <property type="evidence" value="ECO:0007669"/>
    <property type="project" value="InterPro"/>
</dbReference>
<dbReference type="Pfam" id="PF18198">
    <property type="entry name" value="AAA_lid_11"/>
    <property type="match status" value="1"/>
</dbReference>
<dbReference type="GO" id="GO:0005874">
    <property type="term" value="C:microtubule"/>
    <property type="evidence" value="ECO:0007669"/>
    <property type="project" value="UniProtKB-KW"/>
</dbReference>
<dbReference type="PANTHER" id="PTHR46532">
    <property type="entry name" value="MALE FERTILITY FACTOR KL5"/>
    <property type="match status" value="1"/>
</dbReference>
<dbReference type="Pfam" id="PF17852">
    <property type="entry name" value="Dynein_AAA_lid"/>
    <property type="match status" value="1"/>
</dbReference>